<dbReference type="InterPro" id="IPR011047">
    <property type="entry name" value="Quinoprotein_ADH-like_sf"/>
</dbReference>
<feature type="transmembrane region" description="Helical" evidence="5">
    <location>
        <begin position="23"/>
        <end position="43"/>
    </location>
</feature>
<dbReference type="SMART" id="SM00564">
    <property type="entry name" value="PQQ"/>
    <property type="match status" value="4"/>
</dbReference>
<keyword evidence="5" id="KW-1133">Transmembrane helix</keyword>
<evidence type="ECO:0000256" key="1">
    <source>
        <dbReference type="ARBA" id="ARBA00022729"/>
    </source>
</evidence>
<dbReference type="PANTHER" id="PTHR34512:SF30">
    <property type="entry name" value="OUTER MEMBRANE PROTEIN ASSEMBLY FACTOR BAMB"/>
    <property type="match status" value="1"/>
</dbReference>
<dbReference type="Gene3D" id="2.130.10.10">
    <property type="entry name" value="YVTN repeat-like/Quinoprotein amine dehydrogenase"/>
    <property type="match status" value="1"/>
</dbReference>
<comment type="subunit">
    <text evidence="4">Part of the Bam complex.</text>
</comment>
<keyword evidence="5" id="KW-0812">Transmembrane</keyword>
<evidence type="ECO:0000313" key="7">
    <source>
        <dbReference type="EMBL" id="OWY36682.1"/>
    </source>
</evidence>
<comment type="subcellular location">
    <subcellularLocation>
        <location evidence="4">Cell outer membrane</location>
    </subcellularLocation>
</comment>
<dbReference type="InterPro" id="IPR017687">
    <property type="entry name" value="BamB"/>
</dbReference>
<evidence type="ECO:0000256" key="3">
    <source>
        <dbReference type="ARBA" id="ARBA00023237"/>
    </source>
</evidence>
<keyword evidence="3 4" id="KW-0998">Cell outer membrane</keyword>
<comment type="caution">
    <text evidence="7">The sequence shown here is derived from an EMBL/GenBank/DDBJ whole genome shotgun (WGS) entry which is preliminary data.</text>
</comment>
<dbReference type="EMBL" id="NJGV01000001">
    <property type="protein sequence ID" value="OWY36682.1"/>
    <property type="molecule type" value="Genomic_DNA"/>
</dbReference>
<dbReference type="GO" id="GO:0043165">
    <property type="term" value="P:Gram-negative-bacterium-type cell outer membrane assembly"/>
    <property type="evidence" value="ECO:0007669"/>
    <property type="project" value="UniProtKB-UniRule"/>
</dbReference>
<keyword evidence="1 4" id="KW-0732">Signal</keyword>
<dbReference type="RefSeq" id="WP_088753370.1">
    <property type="nucleotide sequence ID" value="NZ_NJGV01000001.1"/>
</dbReference>
<dbReference type="InterPro" id="IPR015943">
    <property type="entry name" value="WD40/YVTN_repeat-like_dom_sf"/>
</dbReference>
<dbReference type="GO" id="GO:0009279">
    <property type="term" value="C:cell outer membrane"/>
    <property type="evidence" value="ECO:0007669"/>
    <property type="project" value="UniProtKB-SubCell"/>
</dbReference>
<dbReference type="InterPro" id="IPR002372">
    <property type="entry name" value="PQQ_rpt_dom"/>
</dbReference>
<dbReference type="HAMAP" id="MF_00923">
    <property type="entry name" value="OM_assembly_BamB"/>
    <property type="match status" value="1"/>
</dbReference>
<accession>A0A225T0I9</accession>
<comment type="similarity">
    <text evidence="4">Belongs to the BamB family.</text>
</comment>
<evidence type="ECO:0000259" key="6">
    <source>
        <dbReference type="Pfam" id="PF13360"/>
    </source>
</evidence>
<gene>
    <name evidence="4 7" type="primary">bamB</name>
    <name evidence="7" type="ORF">CEJ45_00860</name>
</gene>
<feature type="domain" description="Pyrrolo-quinoline quinone repeat" evidence="6">
    <location>
        <begin position="94"/>
        <end position="325"/>
    </location>
</feature>
<dbReference type="GO" id="GO:0051205">
    <property type="term" value="P:protein insertion into membrane"/>
    <property type="evidence" value="ECO:0007669"/>
    <property type="project" value="UniProtKB-UniRule"/>
</dbReference>
<evidence type="ECO:0000313" key="8">
    <source>
        <dbReference type="Proteomes" id="UP000214747"/>
    </source>
</evidence>
<dbReference type="NCBIfam" id="TIGR03300">
    <property type="entry name" value="assembly_YfgL"/>
    <property type="match status" value="1"/>
</dbReference>
<protein>
    <recommendedName>
        <fullName evidence="4">Outer membrane protein assembly factor BamB</fullName>
    </recommendedName>
</protein>
<keyword evidence="8" id="KW-1185">Reference proteome</keyword>
<evidence type="ECO:0000256" key="5">
    <source>
        <dbReference type="SAM" id="Phobius"/>
    </source>
</evidence>
<proteinExistence type="inferred from homology"/>
<dbReference type="SUPFAM" id="SSF50998">
    <property type="entry name" value="Quinoprotein alcohol dehydrogenase-like"/>
    <property type="match status" value="1"/>
</dbReference>
<dbReference type="InterPro" id="IPR018391">
    <property type="entry name" value="PQQ_b-propeller_rpt"/>
</dbReference>
<keyword evidence="2 4" id="KW-0472">Membrane</keyword>
<sequence length="399" mass="41373">MRSVTATAAKATSFARSRSAGKLALNVAAMAAVVALSGCSLFSSKKDPNPPAPLVEFTQKMRAQAAWTVSVGKAGSYQFSPAFASGSVFAAANDGTVVRINAQNGQTLWRSRAEGNLTAGVGSDGSTVVVVGEKGRIQAFDAASGKATWSAQAPSEVLSAPAVGEGLVVIRSIDNRVTAYDADNGSQRWMVQRNVPSLTLRNAPGIVIGSQTAFVALPGGRLSALALNNGGPRWEVAVGDPRGTTELERISDVSGVPALGSRDICAVSYQGRIGCFDLLNGNVRWIKEFSSDVGVNLDDAYVYAADVGGAVTEFARDTGAVIWRNDRLKNRQLSSPIAVGRAVAVADFQGYIHFLSREDGAFVARLATDGSAVQAPPVSTGSSVVFQTKSGTVVSVAAE</sequence>
<comment type="function">
    <text evidence="4">Part of the outer membrane protein assembly complex, which is involved in assembly and insertion of beta-barrel proteins into the outer membrane.</text>
</comment>
<reference evidence="7 8" key="1">
    <citation type="journal article" date="2010" name="Int. J. Syst. Evol. Microbiol.">
        <title>Reclassification of Herbaspirillum putei as a later heterotypic synonym of Herbaspirillum huttiense, with the description of H. huttiense subsp. huttiense subsp. nov. and H. huttiense subsp. putei subsp. nov., comb. nov., and description of Herbaspirillum aquaticum sp. nov.</title>
        <authorList>
            <person name="Dobritsa A.P."/>
            <person name="Reddy M.C."/>
            <person name="Samadpour M."/>
        </authorList>
    </citation>
    <scope>NUCLEOTIDE SEQUENCE [LARGE SCALE GENOMIC DNA]</scope>
    <source>
        <strain evidence="7 8">IEH 4430</strain>
    </source>
</reference>
<dbReference type="Pfam" id="PF13360">
    <property type="entry name" value="PQQ_2"/>
    <property type="match status" value="1"/>
</dbReference>
<name>A0A225T0I9_9BURK</name>
<dbReference type="AlphaFoldDB" id="A0A225T0I9"/>
<organism evidence="7 8">
    <name type="scientific">Herbaspirillum aquaticum</name>
    <dbReference type="NCBI Taxonomy" id="568783"/>
    <lineage>
        <taxon>Bacteria</taxon>
        <taxon>Pseudomonadati</taxon>
        <taxon>Pseudomonadota</taxon>
        <taxon>Betaproteobacteria</taxon>
        <taxon>Burkholderiales</taxon>
        <taxon>Oxalobacteraceae</taxon>
        <taxon>Herbaspirillum</taxon>
    </lineage>
</organism>
<dbReference type="Proteomes" id="UP000214747">
    <property type="component" value="Unassembled WGS sequence"/>
</dbReference>
<dbReference type="PANTHER" id="PTHR34512">
    <property type="entry name" value="CELL SURFACE PROTEIN"/>
    <property type="match status" value="1"/>
</dbReference>
<evidence type="ECO:0000256" key="4">
    <source>
        <dbReference type="HAMAP-Rule" id="MF_00923"/>
    </source>
</evidence>
<evidence type="ECO:0000256" key="2">
    <source>
        <dbReference type="ARBA" id="ARBA00023136"/>
    </source>
</evidence>